<evidence type="ECO:0000256" key="2">
    <source>
        <dbReference type="SAM" id="SignalP"/>
    </source>
</evidence>
<name>Q6UWR2_HUMAN</name>
<organism evidence="3">
    <name type="scientific">Homo sapiens</name>
    <name type="common">Human</name>
    <dbReference type="NCBI Taxonomy" id="9606"/>
    <lineage>
        <taxon>Eukaryota</taxon>
        <taxon>Metazoa</taxon>
        <taxon>Chordata</taxon>
        <taxon>Craniata</taxon>
        <taxon>Vertebrata</taxon>
        <taxon>Euteleostomi</taxon>
        <taxon>Mammalia</taxon>
        <taxon>Eutheria</taxon>
        <taxon>Euarchontoglires</taxon>
        <taxon>Primates</taxon>
        <taxon>Haplorrhini</taxon>
        <taxon>Catarrhini</taxon>
        <taxon>Hominidae</taxon>
        <taxon>Homo</taxon>
    </lineage>
</organism>
<reference evidence="3" key="1">
    <citation type="journal article" date="2003" name="Genome Res.">
        <title>The secreted protein discovery initiative (SPDI), a large-scale effort to identify novel human secreted and transmembrane proteins: a bioinformatics assessment.</title>
        <authorList>
            <person name="Clark H.F."/>
            <person name="Gurney A.L."/>
            <person name="Abaya E."/>
            <person name="Baker K."/>
            <person name="Baldwin D."/>
            <person name="Brush J."/>
            <person name="Chen J."/>
            <person name="Chow B."/>
            <person name="Chui C."/>
            <person name="Crowley C."/>
            <person name="Currell B."/>
            <person name="Deuel B."/>
            <person name="Dowd P."/>
            <person name="Eaton D."/>
            <person name="Foster J."/>
            <person name="Grimaldi C."/>
            <person name="Gu Q."/>
            <person name="Hass P.E."/>
            <person name="Heldens S."/>
            <person name="Huang A."/>
            <person name="Kim H.S."/>
            <person name="Klimowski L."/>
            <person name="Jin Y."/>
            <person name="Johnson S."/>
            <person name="Lee J."/>
            <person name="Lewis L."/>
            <person name="Liao D."/>
            <person name="Mark M."/>
            <person name="Robbie E."/>
            <person name="Sanchez C."/>
            <person name="Schoenfeld J."/>
            <person name="Seshagiri S."/>
            <person name="Simmons L."/>
            <person name="Singh J."/>
            <person name="Smith V."/>
            <person name="Stinson J."/>
            <person name="Vagts A."/>
            <person name="Vandlen R."/>
            <person name="Watanabe C."/>
            <person name="Wieand D."/>
            <person name="Woods K."/>
            <person name="Xie M.H."/>
            <person name="Yansura D."/>
            <person name="Yi S."/>
            <person name="Yu G."/>
            <person name="Yuan J."/>
            <person name="Zhang M."/>
            <person name="Zhang Z."/>
            <person name="Goddard A."/>
            <person name="Wood W.I."/>
            <person name="Godowski P."/>
            <person name="Gray A."/>
        </authorList>
    </citation>
    <scope>NUCLEOTIDE SEQUENCE</scope>
</reference>
<feature type="compositionally biased region" description="Polar residues" evidence="1">
    <location>
        <begin position="40"/>
        <end position="53"/>
    </location>
</feature>
<feature type="chain" id="PRO_5004280858" evidence="2">
    <location>
        <begin position="23"/>
        <end position="90"/>
    </location>
</feature>
<gene>
    <name evidence="3" type="ORF">UNQ589</name>
</gene>
<dbReference type="GO" id="GO:0001872">
    <property type="term" value="F:(1-&gt;3)-beta-D-glucan binding"/>
    <property type="evidence" value="ECO:0007669"/>
    <property type="project" value="InterPro"/>
</dbReference>
<evidence type="ECO:0000256" key="1">
    <source>
        <dbReference type="SAM" id="MobiDB-lite"/>
    </source>
</evidence>
<protein>
    <submittedName>
        <fullName evidence="3">CLECSF12</fullName>
    </submittedName>
</protein>
<dbReference type="PANTHER" id="PTHR47218">
    <property type="entry name" value="C-TYPE LECTIN DOMAIN FAMILY 7 MEMBER A"/>
    <property type="match status" value="1"/>
</dbReference>
<dbReference type="InterPro" id="IPR042808">
    <property type="entry name" value="CLEC7A"/>
</dbReference>
<dbReference type="PANTHER" id="PTHR47218:SF1">
    <property type="entry name" value="C-TYPE LECTIN DOMAIN FAMILY 7 MEMBER A"/>
    <property type="match status" value="1"/>
</dbReference>
<proteinExistence type="evidence at transcript level"/>
<dbReference type="GO" id="GO:0071226">
    <property type="term" value="P:cellular response to molecule of fungal origin"/>
    <property type="evidence" value="ECO:0007669"/>
    <property type="project" value="InterPro"/>
</dbReference>
<keyword evidence="2" id="KW-0732">Signal</keyword>
<feature type="region of interest" description="Disordered" evidence="1">
    <location>
        <begin position="35"/>
        <end position="55"/>
    </location>
</feature>
<dbReference type="PeptideAtlas" id="Q6UWR2"/>
<sequence length="90" mass="9840">MTFFLSLLLLLVCEAIWRSNSGSNTLENGYFLSRNKENHSQPTQSSLEDSVTPTKAVKTTGKGIVKGRNLDSRGLILGAEAWGRGVKKNT</sequence>
<feature type="signal peptide" evidence="2">
    <location>
        <begin position="1"/>
        <end position="22"/>
    </location>
</feature>
<evidence type="ECO:0000313" key="3">
    <source>
        <dbReference type="EMBL" id="AAQ89048.1"/>
    </source>
</evidence>
<accession>Q6UWR2</accession>
<dbReference type="EMBL" id="AY358685">
    <property type="protein sequence ID" value="AAQ89048.1"/>
    <property type="molecule type" value="mRNA"/>
</dbReference>
<dbReference type="AlphaFoldDB" id="Q6UWR2"/>